<dbReference type="InterPro" id="IPR011009">
    <property type="entry name" value="Kinase-like_dom_sf"/>
</dbReference>
<dbReference type="CDD" id="cd14014">
    <property type="entry name" value="STKc_PknB_like"/>
    <property type="match status" value="1"/>
</dbReference>
<keyword evidence="2 5" id="KW-0547">Nucleotide-binding</keyword>
<dbReference type="PROSITE" id="PS50011">
    <property type="entry name" value="PROTEIN_KINASE_DOM"/>
    <property type="match status" value="1"/>
</dbReference>
<dbReference type="EMBL" id="VBPA01000339">
    <property type="protein sequence ID" value="TMQ69104.1"/>
    <property type="molecule type" value="Genomic_DNA"/>
</dbReference>
<gene>
    <name evidence="7" type="ORF">E6K80_12795</name>
</gene>
<dbReference type="PANTHER" id="PTHR43289">
    <property type="entry name" value="MITOGEN-ACTIVATED PROTEIN KINASE KINASE KINASE 20-RELATED"/>
    <property type="match status" value="1"/>
</dbReference>
<protein>
    <recommendedName>
        <fullName evidence="6">Protein kinase domain-containing protein</fullName>
    </recommendedName>
</protein>
<dbReference type="Gene3D" id="1.10.510.10">
    <property type="entry name" value="Transferase(Phosphotransferase) domain 1"/>
    <property type="match status" value="1"/>
</dbReference>
<dbReference type="GO" id="GO:0004674">
    <property type="term" value="F:protein serine/threonine kinase activity"/>
    <property type="evidence" value="ECO:0007669"/>
    <property type="project" value="TreeGrafter"/>
</dbReference>
<dbReference type="Proteomes" id="UP000319836">
    <property type="component" value="Unassembled WGS sequence"/>
</dbReference>
<evidence type="ECO:0000256" key="1">
    <source>
        <dbReference type="ARBA" id="ARBA00022679"/>
    </source>
</evidence>
<comment type="caution">
    <text evidence="7">The sequence shown here is derived from an EMBL/GenBank/DDBJ whole genome shotgun (WGS) entry which is preliminary data.</text>
</comment>
<evidence type="ECO:0000313" key="7">
    <source>
        <dbReference type="EMBL" id="TMQ69104.1"/>
    </source>
</evidence>
<dbReference type="PANTHER" id="PTHR43289:SF6">
    <property type="entry name" value="SERINE_THREONINE-PROTEIN KINASE NEKL-3"/>
    <property type="match status" value="1"/>
</dbReference>
<dbReference type="InterPro" id="IPR011659">
    <property type="entry name" value="WD40"/>
</dbReference>
<dbReference type="PROSITE" id="PS00107">
    <property type="entry name" value="PROTEIN_KINASE_ATP"/>
    <property type="match status" value="1"/>
</dbReference>
<evidence type="ECO:0000259" key="6">
    <source>
        <dbReference type="PROSITE" id="PS50011"/>
    </source>
</evidence>
<keyword evidence="1" id="KW-0808">Transferase</keyword>
<dbReference type="Gene3D" id="3.30.200.20">
    <property type="entry name" value="Phosphorylase Kinase, domain 1"/>
    <property type="match status" value="1"/>
</dbReference>
<dbReference type="AlphaFoldDB" id="A0A538TZN1"/>
<accession>A0A538TZN1</accession>
<name>A0A538TZN1_UNCEI</name>
<dbReference type="Gene3D" id="2.120.10.30">
    <property type="entry name" value="TolB, C-terminal domain"/>
    <property type="match status" value="3"/>
</dbReference>
<feature type="domain" description="Protein kinase" evidence="6">
    <location>
        <begin position="10"/>
        <end position="282"/>
    </location>
</feature>
<dbReference type="InterPro" id="IPR011042">
    <property type="entry name" value="6-blade_b-propeller_TolB-like"/>
</dbReference>
<sequence length="885" mass="95210">MSAPLKIGGYPIERELGRGGMGIVYLARDPKLGRPVAIKVLPEAFADDPERIARFQREAQLLAALHHPNIAGIYGLEEADDRRFLSLQYVEGPTLAERIARGPLPIDEALDVARQTAAALEAAHEAGIIHRDLKPGNVKLTPAGDVKVLDFGLAKGAGSAESNPDLSQSPTVAFAATGVGVILGTAAYMSPEQARGKVVDRRTDIWSFGCVLYEMLTGNQLFSGETATDTIAKILEREPDWSALPEKTPEKVRELLRRCLEKDPRKRLRDIGDARLELEESLARDAKRSSVSAPAPAAPVRKGLPPLAWVAAIAFLAAFGMAGLLAMNRPERGPAMRLTVAEPQGASVSGDGAECAISPDGRTLVFVAADSGGTVQLWQRPLDKLGGDPIAGTENGLKPFWAPDSRWIGFFANGKLKKVRPGGGVEDLCSAPTPRGGTWSPKGTIVFAPAGEGPLFAVSAMGGDPRQVTALDSARHEVAHRFPWFLPDGKHFLYVALPGGPHGFQVMVGSLDGSRGRPIMTVDGAPAYEGGYLVFLRDRNLAVQRFDPGSLRLQGEPVTLADFPSGSQSTGYRAATLSSTGAMAYVNGATTNSRLMWFDRAGHELGAVPIPSAQYLLPILSPDERMVAVDRVVSANEQDVWIVDLERAVITRFTYGPQLNSVGLWSRDGSRIAFESNRSGLFDIYVKPVSGATPEKVLVQGGSQFKHPASWSPNGRTLAFYQLDQGTGFYIWLVPADGSGPPVPYLQTRFHEQNPDISPDGHWLLYTYDESGRPEVYVQSFPTPGHKYQLTTSGCFLGRWRGDGKELVLIGLDGQNVSSASVLESGETFRASPPRLLFRTPPNVNGIAETRDGQRFLAPVPEGKSAATAITVVLNWKSALAADRP</sequence>
<evidence type="ECO:0000256" key="5">
    <source>
        <dbReference type="PROSITE-ProRule" id="PRU10141"/>
    </source>
</evidence>
<dbReference type="SMART" id="SM00220">
    <property type="entry name" value="S_TKc"/>
    <property type="match status" value="1"/>
</dbReference>
<reference evidence="7 8" key="1">
    <citation type="journal article" date="2019" name="Nat. Microbiol.">
        <title>Mediterranean grassland soil C-N compound turnover is dependent on rainfall and depth, and is mediated by genomically divergent microorganisms.</title>
        <authorList>
            <person name="Diamond S."/>
            <person name="Andeer P.F."/>
            <person name="Li Z."/>
            <person name="Crits-Christoph A."/>
            <person name="Burstein D."/>
            <person name="Anantharaman K."/>
            <person name="Lane K.R."/>
            <person name="Thomas B.C."/>
            <person name="Pan C."/>
            <person name="Northen T.R."/>
            <person name="Banfield J.F."/>
        </authorList>
    </citation>
    <scope>NUCLEOTIDE SEQUENCE [LARGE SCALE GENOMIC DNA]</scope>
    <source>
        <strain evidence="7">WS_10</strain>
    </source>
</reference>
<evidence type="ECO:0000256" key="3">
    <source>
        <dbReference type="ARBA" id="ARBA00022777"/>
    </source>
</evidence>
<feature type="binding site" evidence="5">
    <location>
        <position position="39"/>
    </location>
    <ligand>
        <name>ATP</name>
        <dbReference type="ChEBI" id="CHEBI:30616"/>
    </ligand>
</feature>
<proteinExistence type="predicted"/>
<organism evidence="7 8">
    <name type="scientific">Eiseniibacteriota bacterium</name>
    <dbReference type="NCBI Taxonomy" id="2212470"/>
    <lineage>
        <taxon>Bacteria</taxon>
        <taxon>Candidatus Eiseniibacteriota</taxon>
    </lineage>
</organism>
<evidence type="ECO:0000256" key="2">
    <source>
        <dbReference type="ARBA" id="ARBA00022741"/>
    </source>
</evidence>
<dbReference type="Pfam" id="PF07676">
    <property type="entry name" value="PD40"/>
    <property type="match status" value="3"/>
</dbReference>
<dbReference type="Pfam" id="PF00069">
    <property type="entry name" value="Pkinase"/>
    <property type="match status" value="1"/>
</dbReference>
<evidence type="ECO:0000313" key="8">
    <source>
        <dbReference type="Proteomes" id="UP000319836"/>
    </source>
</evidence>
<dbReference type="SUPFAM" id="SSF82171">
    <property type="entry name" value="DPP6 N-terminal domain-like"/>
    <property type="match status" value="1"/>
</dbReference>
<keyword evidence="4 5" id="KW-0067">ATP-binding</keyword>
<dbReference type="InterPro" id="IPR000719">
    <property type="entry name" value="Prot_kinase_dom"/>
</dbReference>
<keyword evidence="3" id="KW-0418">Kinase</keyword>
<evidence type="ECO:0000256" key="4">
    <source>
        <dbReference type="ARBA" id="ARBA00022840"/>
    </source>
</evidence>
<dbReference type="InterPro" id="IPR017441">
    <property type="entry name" value="Protein_kinase_ATP_BS"/>
</dbReference>
<dbReference type="SUPFAM" id="SSF56112">
    <property type="entry name" value="Protein kinase-like (PK-like)"/>
    <property type="match status" value="1"/>
</dbReference>
<dbReference type="GO" id="GO:0005524">
    <property type="term" value="F:ATP binding"/>
    <property type="evidence" value="ECO:0007669"/>
    <property type="project" value="UniProtKB-UniRule"/>
</dbReference>